<feature type="coiled-coil region" evidence="1">
    <location>
        <begin position="18"/>
        <end position="74"/>
    </location>
</feature>
<evidence type="ECO:0000313" key="4">
    <source>
        <dbReference type="WBParaSite" id="Minc3s00033g01978"/>
    </source>
</evidence>
<name>A0A914KKX2_MELIC</name>
<evidence type="ECO:0000313" key="3">
    <source>
        <dbReference type="Proteomes" id="UP000887563"/>
    </source>
</evidence>
<evidence type="ECO:0000256" key="2">
    <source>
        <dbReference type="SAM" id="MobiDB-lite"/>
    </source>
</evidence>
<proteinExistence type="predicted"/>
<sequence>MRDFAGLFPRETPITEGREEYNKLLEVLQEKYKIWNEIYKKEFDKDEVEINKEIRRLNEEFEKYQKAYEDAYNLIETKTLASPSHKGSRRRGSREFSIGSNEDLRSTRSGEVSVYSHNSNESGSGKILFFKLSVPVSKENLHSFPSKFCFRSSYGTGIVPEPVWNWNRQRSGTGLELEPIDAFS</sequence>
<organism evidence="3 4">
    <name type="scientific">Meloidogyne incognita</name>
    <name type="common">Southern root-knot nematode worm</name>
    <name type="synonym">Oxyuris incognita</name>
    <dbReference type="NCBI Taxonomy" id="6306"/>
    <lineage>
        <taxon>Eukaryota</taxon>
        <taxon>Metazoa</taxon>
        <taxon>Ecdysozoa</taxon>
        <taxon>Nematoda</taxon>
        <taxon>Chromadorea</taxon>
        <taxon>Rhabditida</taxon>
        <taxon>Tylenchina</taxon>
        <taxon>Tylenchomorpha</taxon>
        <taxon>Tylenchoidea</taxon>
        <taxon>Meloidogynidae</taxon>
        <taxon>Meloidogyninae</taxon>
        <taxon>Meloidogyne</taxon>
        <taxon>Meloidogyne incognita group</taxon>
    </lineage>
</organism>
<dbReference type="WBParaSite" id="Minc3s00033g01978">
    <property type="protein sequence ID" value="Minc3s00033g01978"/>
    <property type="gene ID" value="Minc3s00033g01978"/>
</dbReference>
<accession>A0A914KKX2</accession>
<keyword evidence="1" id="KW-0175">Coiled coil</keyword>
<reference evidence="4" key="1">
    <citation type="submission" date="2022-11" db="UniProtKB">
        <authorList>
            <consortium name="WormBaseParasite"/>
        </authorList>
    </citation>
    <scope>IDENTIFICATION</scope>
</reference>
<protein>
    <submittedName>
        <fullName evidence="4">Uncharacterized protein</fullName>
    </submittedName>
</protein>
<keyword evidence="3" id="KW-1185">Reference proteome</keyword>
<dbReference type="AlphaFoldDB" id="A0A914KKX2"/>
<evidence type="ECO:0000256" key="1">
    <source>
        <dbReference type="SAM" id="Coils"/>
    </source>
</evidence>
<dbReference type="Proteomes" id="UP000887563">
    <property type="component" value="Unplaced"/>
</dbReference>
<feature type="region of interest" description="Disordered" evidence="2">
    <location>
        <begin position="82"/>
        <end position="102"/>
    </location>
</feature>